<organism evidence="2 3">
    <name type="scientific">Gottfriedia solisilvae</name>
    <dbReference type="NCBI Taxonomy" id="1516104"/>
    <lineage>
        <taxon>Bacteria</taxon>
        <taxon>Bacillati</taxon>
        <taxon>Bacillota</taxon>
        <taxon>Bacilli</taxon>
        <taxon>Bacillales</taxon>
        <taxon>Bacillaceae</taxon>
        <taxon>Gottfriedia</taxon>
    </lineage>
</organism>
<dbReference type="EMBL" id="BMHB01000001">
    <property type="protein sequence ID" value="GGI14903.1"/>
    <property type="molecule type" value="Genomic_DNA"/>
</dbReference>
<dbReference type="Proteomes" id="UP000626244">
    <property type="component" value="Unassembled WGS sequence"/>
</dbReference>
<dbReference type="InterPro" id="IPR010982">
    <property type="entry name" value="Lambda_DNA-bd_dom_sf"/>
</dbReference>
<dbReference type="InterPro" id="IPR001387">
    <property type="entry name" value="Cro/C1-type_HTH"/>
</dbReference>
<dbReference type="OrthoDB" id="252257at2"/>
<sequence>MKELNGLIQKENLTILGSIIKINRMNQNMSQQALSEGICVPSYLSKIENGEVVPSLEMIRLLFGELSIVYQDGVEFLQETRNQLELFFEELNLNGFIKSGEIFKQLEHNEEQLIHSPLIIDYYMAKLAFYCGRKEQDQYMSAKKTIQYVEGLLNRVQKHRFHFYEAINLYIIEKNLKRSKDELMLAQQSMETGHLYYFLANVEYKLGSYYGAVIYAEKALHYYLEEVNIINVSLTHQFQGLLIYQLGTKDLYERFFEKSISYAKKINRNDILLSTQILYTYILIKEKNANATEQLKQISSIVLTDEAQSEFKSYLFLLELLHANWKGHKSEKYMDVGSQSPFFQSLYHTYEELFATNTVSKEAYQELKDLYEKIGHQNLFCDCLLDDLWISYVENNRLYKQAYLKLKKDRM</sequence>
<name>A0A8J3AJY9_9BACI</name>
<accession>A0A8J3AJY9</accession>
<dbReference type="Pfam" id="PF01381">
    <property type="entry name" value="HTH_3"/>
    <property type="match status" value="1"/>
</dbReference>
<dbReference type="Gene3D" id="1.10.260.40">
    <property type="entry name" value="lambda repressor-like DNA-binding domains"/>
    <property type="match status" value="1"/>
</dbReference>
<feature type="domain" description="HTH cro/C1-type" evidence="1">
    <location>
        <begin position="20"/>
        <end position="71"/>
    </location>
</feature>
<reference evidence="3" key="1">
    <citation type="journal article" date="2019" name="Int. J. Syst. Evol. Microbiol.">
        <title>The Global Catalogue of Microorganisms (GCM) 10K type strain sequencing project: providing services to taxonomists for standard genome sequencing and annotation.</title>
        <authorList>
            <consortium name="The Broad Institute Genomics Platform"/>
            <consortium name="The Broad Institute Genome Sequencing Center for Infectious Disease"/>
            <person name="Wu L."/>
            <person name="Ma J."/>
        </authorList>
    </citation>
    <scope>NUCLEOTIDE SEQUENCE [LARGE SCALE GENOMIC DNA]</scope>
    <source>
        <strain evidence="3">CGMCC 1.14993</strain>
    </source>
</reference>
<dbReference type="SUPFAM" id="SSF47413">
    <property type="entry name" value="lambda repressor-like DNA-binding domains"/>
    <property type="match status" value="1"/>
</dbReference>
<keyword evidence="3" id="KW-1185">Reference proteome</keyword>
<dbReference type="SMART" id="SM00530">
    <property type="entry name" value="HTH_XRE"/>
    <property type="match status" value="1"/>
</dbReference>
<comment type="caution">
    <text evidence="2">The sequence shown here is derived from an EMBL/GenBank/DDBJ whole genome shotgun (WGS) entry which is preliminary data.</text>
</comment>
<protein>
    <recommendedName>
        <fullName evidence="1">HTH cro/C1-type domain-containing protein</fullName>
    </recommendedName>
</protein>
<gene>
    <name evidence="2" type="ORF">GCM10007380_25280</name>
</gene>
<dbReference type="Gene3D" id="1.25.40.10">
    <property type="entry name" value="Tetratricopeptide repeat domain"/>
    <property type="match status" value="1"/>
</dbReference>
<evidence type="ECO:0000313" key="2">
    <source>
        <dbReference type="EMBL" id="GGI14903.1"/>
    </source>
</evidence>
<dbReference type="AlphaFoldDB" id="A0A8J3AJY9"/>
<evidence type="ECO:0000313" key="3">
    <source>
        <dbReference type="Proteomes" id="UP000626244"/>
    </source>
</evidence>
<dbReference type="CDD" id="cd00093">
    <property type="entry name" value="HTH_XRE"/>
    <property type="match status" value="1"/>
</dbReference>
<dbReference type="RefSeq" id="WP_088000009.1">
    <property type="nucleotide sequence ID" value="NZ_BMHB01000001.1"/>
</dbReference>
<dbReference type="PROSITE" id="PS50943">
    <property type="entry name" value="HTH_CROC1"/>
    <property type="match status" value="1"/>
</dbReference>
<evidence type="ECO:0000259" key="1">
    <source>
        <dbReference type="PROSITE" id="PS50943"/>
    </source>
</evidence>
<proteinExistence type="predicted"/>
<dbReference type="GO" id="GO:0003677">
    <property type="term" value="F:DNA binding"/>
    <property type="evidence" value="ECO:0007669"/>
    <property type="project" value="InterPro"/>
</dbReference>
<dbReference type="InterPro" id="IPR011990">
    <property type="entry name" value="TPR-like_helical_dom_sf"/>
</dbReference>